<evidence type="ECO:0000313" key="2">
    <source>
        <dbReference type="EMBL" id="PVD22136.1"/>
    </source>
</evidence>
<dbReference type="Gene3D" id="2.40.30.10">
    <property type="entry name" value="Translation factors"/>
    <property type="match status" value="2"/>
</dbReference>
<dbReference type="InterPro" id="IPR004161">
    <property type="entry name" value="EFTu-like_2"/>
</dbReference>
<dbReference type="InterPro" id="IPR027417">
    <property type="entry name" value="P-loop_NTPase"/>
</dbReference>
<dbReference type="GO" id="GO:0005525">
    <property type="term" value="F:GTP binding"/>
    <property type="evidence" value="ECO:0007669"/>
    <property type="project" value="InterPro"/>
</dbReference>
<dbReference type="GO" id="GO:0003746">
    <property type="term" value="F:translation elongation factor activity"/>
    <property type="evidence" value="ECO:0007669"/>
    <property type="project" value="TreeGrafter"/>
</dbReference>
<feature type="domain" description="Tr-type G" evidence="1">
    <location>
        <begin position="4"/>
        <end position="222"/>
    </location>
</feature>
<dbReference type="CDD" id="cd01889">
    <property type="entry name" value="SelB_euk"/>
    <property type="match status" value="1"/>
</dbReference>
<protein>
    <recommendedName>
        <fullName evidence="1">Tr-type G domain-containing protein</fullName>
    </recommendedName>
</protein>
<gene>
    <name evidence="2" type="ORF">C0Q70_17941</name>
</gene>
<dbReference type="CDD" id="cd04094">
    <property type="entry name" value="eSelB_III"/>
    <property type="match status" value="1"/>
</dbReference>
<dbReference type="STRING" id="400727.A0A2T7NLV2"/>
<proteinExistence type="predicted"/>
<dbReference type="AlphaFoldDB" id="A0A2T7NLV2"/>
<name>A0A2T7NLV2_POMCA</name>
<dbReference type="GO" id="GO:0003924">
    <property type="term" value="F:GTPase activity"/>
    <property type="evidence" value="ECO:0007669"/>
    <property type="project" value="InterPro"/>
</dbReference>
<dbReference type="Proteomes" id="UP000245119">
    <property type="component" value="Linkage Group LG11"/>
</dbReference>
<dbReference type="EMBL" id="PZQS01000011">
    <property type="protein sequence ID" value="PVD22136.1"/>
    <property type="molecule type" value="Genomic_DNA"/>
</dbReference>
<dbReference type="Pfam" id="PF03144">
    <property type="entry name" value="GTP_EFTU_D2"/>
    <property type="match status" value="1"/>
</dbReference>
<dbReference type="PROSITE" id="PS51722">
    <property type="entry name" value="G_TR_2"/>
    <property type="match status" value="1"/>
</dbReference>
<keyword evidence="3" id="KW-1185">Reference proteome</keyword>
<dbReference type="InterPro" id="IPR000795">
    <property type="entry name" value="T_Tr_GTP-bd_dom"/>
</dbReference>
<dbReference type="CDD" id="cd03696">
    <property type="entry name" value="SelB_II"/>
    <property type="match status" value="1"/>
</dbReference>
<dbReference type="SUPFAM" id="SSF50447">
    <property type="entry name" value="Translation proteins"/>
    <property type="match status" value="1"/>
</dbReference>
<dbReference type="PANTHER" id="PTHR43721">
    <property type="entry name" value="ELONGATION FACTOR TU-RELATED"/>
    <property type="match status" value="1"/>
</dbReference>
<dbReference type="InterPro" id="IPR009000">
    <property type="entry name" value="Transl_B-barrel_sf"/>
</dbReference>
<dbReference type="InterPro" id="IPR049394">
    <property type="entry name" value="eEFSec_C"/>
</dbReference>
<dbReference type="FunFam" id="2.40.30.10:FF:000052">
    <property type="entry name" value="Selenocysteine-specific elongation factor EF-Sec"/>
    <property type="match status" value="1"/>
</dbReference>
<evidence type="ECO:0000313" key="3">
    <source>
        <dbReference type="Proteomes" id="UP000245119"/>
    </source>
</evidence>
<dbReference type="InterPro" id="IPR049393">
    <property type="entry name" value="eEFSec_III"/>
</dbReference>
<dbReference type="Pfam" id="PF00009">
    <property type="entry name" value="GTP_EFTU"/>
    <property type="match status" value="1"/>
</dbReference>
<comment type="caution">
    <text evidence="2">The sequence shown here is derived from an EMBL/GenBank/DDBJ whole genome shotgun (WGS) entry which is preliminary data.</text>
</comment>
<organism evidence="2 3">
    <name type="scientific">Pomacea canaliculata</name>
    <name type="common">Golden apple snail</name>
    <dbReference type="NCBI Taxonomy" id="400727"/>
    <lineage>
        <taxon>Eukaryota</taxon>
        <taxon>Metazoa</taxon>
        <taxon>Spiralia</taxon>
        <taxon>Lophotrochozoa</taxon>
        <taxon>Mollusca</taxon>
        <taxon>Gastropoda</taxon>
        <taxon>Caenogastropoda</taxon>
        <taxon>Architaenioglossa</taxon>
        <taxon>Ampullarioidea</taxon>
        <taxon>Ampullariidae</taxon>
        <taxon>Pomacea</taxon>
    </lineage>
</organism>
<dbReference type="SUPFAM" id="SSF52540">
    <property type="entry name" value="P-loop containing nucleoside triphosphate hydrolases"/>
    <property type="match status" value="1"/>
</dbReference>
<sequence length="524" mass="57714">MSCPLNFNIGVLGHVDSGKTSLCKALSTTASTAAFDKNPQSKERGITLDLGFSSFTVPISEEKKAVFEGFDTVQYTLVDCPGHASLIRTIIGGAQIIDLMFLVVDVIKGMQTQTAECLVIGQITCQAMMVVLNKTDLIPLEKRPAIIEKAMFRVTQEYLLATKKPDGPFIFAVDHCFALRGQGTVMTGTVISGSVAINDNVEIPSMKVQKKVKSIQMFRKPVEHIMQGDRAGICVTQFDPKLLERGIISSPGALATVEAFIASVHKIDFFKGAITTKTKFHITVGHETVMGHVHFFAMVQSSGHPASFPASEPQDFDFSLEYVYQEELLSEDTVSKKAGHPDTQSSGSKVEEKCANAASRQFLLVELEKPVTCSVHALVIGSKLDTDIHANYCRLAFHGRICHAMTDPKYKETVLPRLKVYKVKNREGQVERVADAYSLIGKNLFKKETNIQTFTNLKVTLSTGQKGVIEGGFGQSGKVKIRIPEGLPSEIIQQYSGKKKTRKGVMWRKRHQILPVRAFKIQSK</sequence>
<accession>A0A2T7NLV2</accession>
<evidence type="ECO:0000259" key="1">
    <source>
        <dbReference type="PROSITE" id="PS51722"/>
    </source>
</evidence>
<dbReference type="PANTHER" id="PTHR43721:SF11">
    <property type="entry name" value="SELENOCYSTEINE-SPECIFIC ELONGATION FACTOR"/>
    <property type="match status" value="1"/>
</dbReference>
<dbReference type="OrthoDB" id="2067at2759"/>
<reference evidence="2 3" key="1">
    <citation type="submission" date="2018-04" db="EMBL/GenBank/DDBJ databases">
        <title>The genome of golden apple snail Pomacea canaliculata provides insight into stress tolerance and invasive adaptation.</title>
        <authorList>
            <person name="Liu C."/>
            <person name="Liu B."/>
            <person name="Ren Y."/>
            <person name="Zhang Y."/>
            <person name="Wang H."/>
            <person name="Li S."/>
            <person name="Jiang F."/>
            <person name="Yin L."/>
            <person name="Zhang G."/>
            <person name="Qian W."/>
            <person name="Fan W."/>
        </authorList>
    </citation>
    <scope>NUCLEOTIDE SEQUENCE [LARGE SCALE GENOMIC DNA]</scope>
    <source>
        <strain evidence="2">SZHN2017</strain>
        <tissue evidence="2">Muscle</tissue>
    </source>
</reference>
<dbReference type="PRINTS" id="PR00315">
    <property type="entry name" value="ELONGATNFCT"/>
</dbReference>
<dbReference type="Gene3D" id="3.40.50.300">
    <property type="entry name" value="P-loop containing nucleotide triphosphate hydrolases"/>
    <property type="match status" value="1"/>
</dbReference>
<dbReference type="Pfam" id="PF21208">
    <property type="entry name" value="euk_SelB_III"/>
    <property type="match status" value="1"/>
</dbReference>
<dbReference type="GO" id="GO:0001514">
    <property type="term" value="P:selenocysteine incorporation"/>
    <property type="evidence" value="ECO:0007669"/>
    <property type="project" value="TreeGrafter"/>
</dbReference>
<dbReference type="InterPro" id="IPR050055">
    <property type="entry name" value="EF-Tu_GTPase"/>
</dbReference>
<dbReference type="Pfam" id="PF21131">
    <property type="entry name" value="eEFSec_4th"/>
    <property type="match status" value="1"/>
</dbReference>